<accession>A0ABW4PGE2</accession>
<dbReference type="InterPro" id="IPR046269">
    <property type="entry name" value="DUF6302"/>
</dbReference>
<comment type="caution">
    <text evidence="1">The sequence shown here is derived from an EMBL/GenBank/DDBJ whole genome shotgun (WGS) entry which is preliminary data.</text>
</comment>
<dbReference type="EMBL" id="JBHUFU010000004">
    <property type="protein sequence ID" value="MFD1829799.1"/>
    <property type="molecule type" value="Genomic_DNA"/>
</dbReference>
<organism evidence="1 2">
    <name type="scientific">Streptomyces desertarenae</name>
    <dbReference type="NCBI Taxonomy" id="2666184"/>
    <lineage>
        <taxon>Bacteria</taxon>
        <taxon>Bacillati</taxon>
        <taxon>Actinomycetota</taxon>
        <taxon>Actinomycetes</taxon>
        <taxon>Kitasatosporales</taxon>
        <taxon>Streptomycetaceae</taxon>
        <taxon>Streptomyces</taxon>
    </lineage>
</organism>
<name>A0ABW4PGE2_9ACTN</name>
<dbReference type="Pfam" id="PF19819">
    <property type="entry name" value="DUF6302"/>
    <property type="match status" value="1"/>
</dbReference>
<protein>
    <submittedName>
        <fullName evidence="1">DUF6302 family protein</fullName>
    </submittedName>
</protein>
<dbReference type="Proteomes" id="UP001597365">
    <property type="component" value="Unassembled WGS sequence"/>
</dbReference>
<keyword evidence="2" id="KW-1185">Reference proteome</keyword>
<reference evidence="2" key="1">
    <citation type="journal article" date="2019" name="Int. J. Syst. Evol. Microbiol.">
        <title>The Global Catalogue of Microorganisms (GCM) 10K type strain sequencing project: providing services to taxonomists for standard genome sequencing and annotation.</title>
        <authorList>
            <consortium name="The Broad Institute Genomics Platform"/>
            <consortium name="The Broad Institute Genome Sequencing Center for Infectious Disease"/>
            <person name="Wu L."/>
            <person name="Ma J."/>
        </authorList>
    </citation>
    <scope>NUCLEOTIDE SEQUENCE [LARGE SCALE GENOMIC DNA]</scope>
    <source>
        <strain evidence="2">CGMCC 4.7455</strain>
    </source>
</reference>
<sequence>MIRTCPPPARQPLGVQLLAAEEACDFEYWASRLVHVELLLGAVAVAVYRLPLLAVPVSRGRRGGRMNMLHEGFAELTVRELRGRPGFHDVAASGTHVVWGEPVPADLDPDARRRFFGLRERADWEVWRA</sequence>
<dbReference type="RefSeq" id="WP_380898693.1">
    <property type="nucleotide sequence ID" value="NZ_JBHUFU010000004.1"/>
</dbReference>
<evidence type="ECO:0000313" key="2">
    <source>
        <dbReference type="Proteomes" id="UP001597365"/>
    </source>
</evidence>
<evidence type="ECO:0000313" key="1">
    <source>
        <dbReference type="EMBL" id="MFD1829799.1"/>
    </source>
</evidence>
<proteinExistence type="predicted"/>
<gene>
    <name evidence="1" type="ORF">ACFSJS_08985</name>
</gene>